<evidence type="ECO:0000313" key="1">
    <source>
        <dbReference type="EMBL" id="GAA3730550.1"/>
    </source>
</evidence>
<protein>
    <recommendedName>
        <fullName evidence="3">HTH cro/C1-type domain-containing protein</fullName>
    </recommendedName>
</protein>
<evidence type="ECO:0000313" key="2">
    <source>
        <dbReference type="Proteomes" id="UP001501004"/>
    </source>
</evidence>
<evidence type="ECO:0008006" key="3">
    <source>
        <dbReference type="Google" id="ProtNLM"/>
    </source>
</evidence>
<organism evidence="1 2">
    <name type="scientific">Leifsonella bigeumensis</name>
    <dbReference type="NCBI Taxonomy" id="433643"/>
    <lineage>
        <taxon>Bacteria</taxon>
        <taxon>Bacillati</taxon>
        <taxon>Actinomycetota</taxon>
        <taxon>Actinomycetes</taxon>
        <taxon>Micrococcales</taxon>
        <taxon>Microbacteriaceae</taxon>
        <taxon>Leifsonella</taxon>
    </lineage>
</organism>
<gene>
    <name evidence="1" type="ORF">GCM10022239_03900</name>
</gene>
<accession>A0ABP7F5A8</accession>
<comment type="caution">
    <text evidence="1">The sequence shown here is derived from an EMBL/GenBank/DDBJ whole genome shotgun (WGS) entry which is preliminary data.</text>
</comment>
<proteinExistence type="predicted"/>
<dbReference type="RefSeq" id="WP_344753144.1">
    <property type="nucleotide sequence ID" value="NZ_BAABAE010000001.1"/>
</dbReference>
<reference evidence="2" key="1">
    <citation type="journal article" date="2019" name="Int. J. Syst. Evol. Microbiol.">
        <title>The Global Catalogue of Microorganisms (GCM) 10K type strain sequencing project: providing services to taxonomists for standard genome sequencing and annotation.</title>
        <authorList>
            <consortium name="The Broad Institute Genomics Platform"/>
            <consortium name="The Broad Institute Genome Sequencing Center for Infectious Disease"/>
            <person name="Wu L."/>
            <person name="Ma J."/>
        </authorList>
    </citation>
    <scope>NUCLEOTIDE SEQUENCE [LARGE SCALE GENOMIC DNA]</scope>
    <source>
        <strain evidence="2">JCM 16949</strain>
    </source>
</reference>
<dbReference type="EMBL" id="BAABAE010000001">
    <property type="protein sequence ID" value="GAA3730550.1"/>
    <property type="molecule type" value="Genomic_DNA"/>
</dbReference>
<name>A0ABP7F5A8_9MICO</name>
<keyword evidence="2" id="KW-1185">Reference proteome</keyword>
<dbReference type="Proteomes" id="UP001501004">
    <property type="component" value="Unassembled WGS sequence"/>
</dbReference>
<sequence>MNTPTPSLSKAISAEIRAELARKQLDAKALLPVLELSKNTIYSRVKGDTDFTTAEISKVAHFFGLTEYDLIDAAQKTSSRGAAA</sequence>